<sequence>MTKKISNAGNSLRYNISSETDKRSKFYTFFTEGTRRRRRVFAIMDFKFVLFIFPFYFSKEKKKKNALKKKKTRRVAMRFRKTLFCLKYIAKRRFSGYQHYGFVLLGAPGVGKGTFSKGMSKEFDAKVITSGDLLRRASQDSKDTERGRYLQQCIASGELVPDHIVLPMVVDQLRDQTKSFILDGFPRTLHQAQRINAEYHFDLAIYFTLPDSVLIQKMLGRRVCVHCGRTFNIASINQGDIVMPSMRPQKDGTCDDCGHSLDVRVDDTSEVVLQRLELFHEVTSPIVSFYKEKGNLLEFEIKTDDFFFFWFVYLFYFFFFFTFRFFTKSLLFGFLFQTFIILYFTKKKKKKKCKHKCKKKTNLLQY</sequence>
<accession>X6MHD2</accession>
<dbReference type="InterPro" id="IPR000850">
    <property type="entry name" value="Adenylat/UMP-CMP_kin"/>
</dbReference>
<dbReference type="GO" id="GO:0005524">
    <property type="term" value="F:ATP binding"/>
    <property type="evidence" value="ECO:0007669"/>
    <property type="project" value="InterPro"/>
</dbReference>
<keyword evidence="3 4" id="KW-0418">Kinase</keyword>
<dbReference type="InterPro" id="IPR006259">
    <property type="entry name" value="Adenyl_kin_sub"/>
</dbReference>
<dbReference type="EMBL" id="ASPP01020690">
    <property type="protein sequence ID" value="ETO13294.1"/>
    <property type="molecule type" value="Genomic_DNA"/>
</dbReference>
<dbReference type="AlphaFoldDB" id="X6MHD2"/>
<feature type="transmembrane region" description="Helical" evidence="5">
    <location>
        <begin position="306"/>
        <end position="323"/>
    </location>
</feature>
<dbReference type="Pfam" id="PF00406">
    <property type="entry name" value="ADK"/>
    <property type="match status" value="1"/>
</dbReference>
<evidence type="ECO:0000256" key="3">
    <source>
        <dbReference type="ARBA" id="ARBA00022777"/>
    </source>
</evidence>
<feature type="transmembrane region" description="Helical" evidence="5">
    <location>
        <begin position="329"/>
        <end position="345"/>
    </location>
</feature>
<protein>
    <recommendedName>
        <fullName evidence="6">Adenylate kinase active site lid domain-containing protein</fullName>
    </recommendedName>
</protein>
<evidence type="ECO:0000256" key="1">
    <source>
        <dbReference type="ARBA" id="ARBA00022679"/>
    </source>
</evidence>
<name>X6MHD2_RETFI</name>
<dbReference type="NCBIfam" id="TIGR01351">
    <property type="entry name" value="adk"/>
    <property type="match status" value="1"/>
</dbReference>
<evidence type="ECO:0000313" key="8">
    <source>
        <dbReference type="Proteomes" id="UP000023152"/>
    </source>
</evidence>
<dbReference type="Pfam" id="PF05191">
    <property type="entry name" value="ADK_lid"/>
    <property type="match status" value="1"/>
</dbReference>
<feature type="transmembrane region" description="Helical" evidence="5">
    <location>
        <begin position="40"/>
        <end position="58"/>
    </location>
</feature>
<dbReference type="PANTHER" id="PTHR23359">
    <property type="entry name" value="NUCLEOTIDE KINASE"/>
    <property type="match status" value="1"/>
</dbReference>
<dbReference type="SUPFAM" id="SSF52540">
    <property type="entry name" value="P-loop containing nucleoside triphosphate hydrolases"/>
    <property type="match status" value="1"/>
</dbReference>
<dbReference type="InterPro" id="IPR033690">
    <property type="entry name" value="Adenylat_kinase_CS"/>
</dbReference>
<reference evidence="7 8" key="1">
    <citation type="journal article" date="2013" name="Curr. Biol.">
        <title>The Genome of the Foraminiferan Reticulomyxa filosa.</title>
        <authorList>
            <person name="Glockner G."/>
            <person name="Hulsmann N."/>
            <person name="Schleicher M."/>
            <person name="Noegel A.A."/>
            <person name="Eichinger L."/>
            <person name="Gallinger C."/>
            <person name="Pawlowski J."/>
            <person name="Sierra R."/>
            <person name="Euteneuer U."/>
            <person name="Pillet L."/>
            <person name="Moustafa A."/>
            <person name="Platzer M."/>
            <person name="Groth M."/>
            <person name="Szafranski K."/>
            <person name="Schliwa M."/>
        </authorList>
    </citation>
    <scope>NUCLEOTIDE SEQUENCE [LARGE SCALE GENOMIC DNA]</scope>
</reference>
<proteinExistence type="inferred from homology"/>
<dbReference type="PROSITE" id="PS00113">
    <property type="entry name" value="ADENYLATE_KINASE"/>
    <property type="match status" value="1"/>
</dbReference>
<keyword evidence="2" id="KW-0547">Nucleotide-binding</keyword>
<gene>
    <name evidence="7" type="ORF">RFI_24080</name>
</gene>
<evidence type="ECO:0000313" key="7">
    <source>
        <dbReference type="EMBL" id="ETO13294.1"/>
    </source>
</evidence>
<evidence type="ECO:0000256" key="4">
    <source>
        <dbReference type="RuleBase" id="RU003330"/>
    </source>
</evidence>
<keyword evidence="5" id="KW-0472">Membrane</keyword>
<dbReference type="InterPro" id="IPR007862">
    <property type="entry name" value="Adenylate_kinase_lid-dom"/>
</dbReference>
<dbReference type="InterPro" id="IPR027417">
    <property type="entry name" value="P-loop_NTPase"/>
</dbReference>
<keyword evidence="1 4" id="KW-0808">Transferase</keyword>
<organism evidence="7 8">
    <name type="scientific">Reticulomyxa filosa</name>
    <dbReference type="NCBI Taxonomy" id="46433"/>
    <lineage>
        <taxon>Eukaryota</taxon>
        <taxon>Sar</taxon>
        <taxon>Rhizaria</taxon>
        <taxon>Retaria</taxon>
        <taxon>Foraminifera</taxon>
        <taxon>Monothalamids</taxon>
        <taxon>Reticulomyxidae</taxon>
        <taxon>Reticulomyxa</taxon>
    </lineage>
</organism>
<dbReference type="PRINTS" id="PR00094">
    <property type="entry name" value="ADENYLTKNASE"/>
</dbReference>
<evidence type="ECO:0000259" key="6">
    <source>
        <dbReference type="Pfam" id="PF05191"/>
    </source>
</evidence>
<comment type="similarity">
    <text evidence="4">Belongs to the adenylate kinase family.</text>
</comment>
<dbReference type="Gene3D" id="3.40.50.300">
    <property type="entry name" value="P-loop containing nucleotide triphosphate hydrolases"/>
    <property type="match status" value="1"/>
</dbReference>
<comment type="caution">
    <text evidence="7">The sequence shown here is derived from an EMBL/GenBank/DDBJ whole genome shotgun (WGS) entry which is preliminary data.</text>
</comment>
<feature type="domain" description="Adenylate kinase active site lid" evidence="6">
    <location>
        <begin position="221"/>
        <end position="266"/>
    </location>
</feature>
<dbReference type="Proteomes" id="UP000023152">
    <property type="component" value="Unassembled WGS sequence"/>
</dbReference>
<keyword evidence="5" id="KW-1133">Transmembrane helix</keyword>
<keyword evidence="8" id="KW-1185">Reference proteome</keyword>
<dbReference type="CDD" id="cd01428">
    <property type="entry name" value="ADK"/>
    <property type="match status" value="1"/>
</dbReference>
<dbReference type="GO" id="GO:0004017">
    <property type="term" value="F:AMP kinase activity"/>
    <property type="evidence" value="ECO:0007669"/>
    <property type="project" value="InterPro"/>
</dbReference>
<keyword evidence="5" id="KW-0812">Transmembrane</keyword>
<evidence type="ECO:0000256" key="5">
    <source>
        <dbReference type="SAM" id="Phobius"/>
    </source>
</evidence>
<dbReference type="HAMAP" id="MF_00235">
    <property type="entry name" value="Adenylate_kinase_Adk"/>
    <property type="match status" value="1"/>
</dbReference>
<dbReference type="OrthoDB" id="439792at2759"/>
<evidence type="ECO:0000256" key="2">
    <source>
        <dbReference type="ARBA" id="ARBA00022741"/>
    </source>
</evidence>